<dbReference type="AlphaFoldDB" id="A0A369JAT1"/>
<feature type="chain" id="PRO_5016917679" evidence="3">
    <location>
        <begin position="25"/>
        <end position="831"/>
    </location>
</feature>
<dbReference type="EMBL" id="LUEZ02000122">
    <property type="protein sequence ID" value="RDB16833.1"/>
    <property type="molecule type" value="Genomic_DNA"/>
</dbReference>
<sequence length="831" mass="88510">MQIVHLLHVFALISLSATPTPSSAASVSRALIDVTKYSHRRNALSLSNATRFAGPELEKRGTTKYIFMHHIVGNTYPYTQSDWADDLRQIQAKGVDAVALNLGGDSWQRAQIASAYAAAQSLSTPLKLFLSFDFTAMSCDLSDLVARVKQFSGHPSQFRVDGKPMISSFSGDCLGNDGWASLKAQTGGYLMPFISGLEGRFASWPSLDTWYCWGCAWPQGNVDKSTTDDDYYLSQLGSRYGATVSPWMYTHYDYKNWYLRGDNWLLNSRWEQLMAMRDQLTFVEMVSWNDYGESHYFGPIKGAQPSGTTWTNGFPHTAWYDMSEYYIKAFKTGSYPAITQDVIYYWARPHPALATASSDGLGRPTGYDWTPDTLWAVVFSTATSTVTLTCGSSSQTFTNVAPGVTKLKIPLAPGKITVTMVKNGVVVINQTPADYTFATNPALYNYNAYVGSAKGVTTPPSTPTTTTTTTSSTTTTSTSTTTSSIPSPPTTTTVSGTTWSYLGCYPDYSPRTLNNGIQNSISTQSVGACLARCGAAGYAFAGTEYGVECWCSNTITQGVVKTSEKECNQPCSGKASDICGAGNRISIYSASRVTTTTSSTSTSTTTSTAPTSTGSAFSYYGCVAEGTTGSRRALTGPSTSQSNMTPQICEAFCSAYQYAAVEYGLECYCGNSLTNNGATGALIADGNCNVACAGDSSKKCGAGWTMSVYSKVSSTSPTVYGWSSLGCHTDSSSRLLRSSHISQGGMTAEKCIGICTAQGLSIAATEYGTECLCGSHMYTTGGAGAPVSAGECNMPCSGNSAQTCGAAWRANIYTRPGVVLTSVGIQIGIGL</sequence>
<dbReference type="STRING" id="39966.A0A369JAT1"/>
<dbReference type="InParanoid" id="A0A369JAT1"/>
<proteinExistence type="predicted"/>
<protein>
    <submittedName>
        <fullName evidence="5">Glucan endo-1,3-alpha-glucosidase agn1</fullName>
    </submittedName>
</protein>
<feature type="signal peptide" evidence="3">
    <location>
        <begin position="1"/>
        <end position="24"/>
    </location>
</feature>
<feature type="compositionally biased region" description="Low complexity" evidence="2">
    <location>
        <begin position="457"/>
        <end position="491"/>
    </location>
</feature>
<dbReference type="Proteomes" id="UP000076154">
    <property type="component" value="Unassembled WGS sequence"/>
</dbReference>
<comment type="caution">
    <text evidence="5">The sequence shown here is derived from an EMBL/GenBank/DDBJ whole genome shotgun (WGS) entry which is preliminary data.</text>
</comment>
<evidence type="ECO:0000256" key="3">
    <source>
        <dbReference type="SAM" id="SignalP"/>
    </source>
</evidence>
<evidence type="ECO:0000256" key="2">
    <source>
        <dbReference type="SAM" id="MobiDB-lite"/>
    </source>
</evidence>
<dbReference type="InterPro" id="IPR005197">
    <property type="entry name" value="Glyco_hydro_71"/>
</dbReference>
<dbReference type="PANTHER" id="PTHR45964">
    <property type="entry name" value="WSCD FAMILY MEMBER CG9164"/>
    <property type="match status" value="1"/>
</dbReference>
<dbReference type="Pfam" id="PF01822">
    <property type="entry name" value="WSC"/>
    <property type="match status" value="3"/>
</dbReference>
<dbReference type="PANTHER" id="PTHR45964:SF9">
    <property type="entry name" value="SULFOTRANSFERASE"/>
    <property type="match status" value="1"/>
</dbReference>
<keyword evidence="6" id="KW-1185">Reference proteome</keyword>
<dbReference type="InterPro" id="IPR051589">
    <property type="entry name" value="Sialate-O-sulfotransferase"/>
</dbReference>
<name>A0A369JAT1_HYPMA</name>
<dbReference type="SMART" id="SM00321">
    <property type="entry name" value="WSC"/>
    <property type="match status" value="3"/>
</dbReference>
<dbReference type="OrthoDB" id="3257981at2759"/>
<gene>
    <name evidence="5" type="primary">agn1_1</name>
    <name evidence="5" type="ORF">Hypma_002350</name>
</gene>
<dbReference type="PROSITE" id="PS51212">
    <property type="entry name" value="WSC"/>
    <property type="match status" value="3"/>
</dbReference>
<dbReference type="Pfam" id="PF03659">
    <property type="entry name" value="Glyco_hydro_71"/>
    <property type="match status" value="1"/>
</dbReference>
<accession>A0A369JAT1</accession>
<feature type="domain" description="WSC" evidence="4">
    <location>
        <begin position="498"/>
        <end position="591"/>
    </location>
</feature>
<dbReference type="CDD" id="cd11577">
    <property type="entry name" value="GH71"/>
    <property type="match status" value="1"/>
</dbReference>
<keyword evidence="3" id="KW-0732">Signal</keyword>
<evidence type="ECO:0000313" key="6">
    <source>
        <dbReference type="Proteomes" id="UP000076154"/>
    </source>
</evidence>
<dbReference type="Gene3D" id="3.20.20.80">
    <property type="entry name" value="Glycosidases"/>
    <property type="match status" value="1"/>
</dbReference>
<feature type="region of interest" description="Disordered" evidence="2">
    <location>
        <begin position="455"/>
        <end position="491"/>
    </location>
</feature>
<evidence type="ECO:0000313" key="5">
    <source>
        <dbReference type="EMBL" id="RDB16833.1"/>
    </source>
</evidence>
<dbReference type="InterPro" id="IPR002889">
    <property type="entry name" value="WSC_carb-bd"/>
</dbReference>
<feature type="domain" description="WSC" evidence="4">
    <location>
        <begin position="721"/>
        <end position="816"/>
    </location>
</feature>
<keyword evidence="1" id="KW-0677">Repeat</keyword>
<evidence type="ECO:0000256" key="1">
    <source>
        <dbReference type="ARBA" id="ARBA00022737"/>
    </source>
</evidence>
<reference evidence="5" key="1">
    <citation type="submission" date="2018-04" db="EMBL/GenBank/DDBJ databases">
        <title>Whole genome sequencing of Hypsizygus marmoreus.</title>
        <authorList>
            <person name="Choi I.-G."/>
            <person name="Min B."/>
            <person name="Kim J.-G."/>
            <person name="Kim S."/>
            <person name="Oh Y.-L."/>
            <person name="Kong W.-S."/>
            <person name="Park H."/>
            <person name="Jeong J."/>
            <person name="Song E.-S."/>
        </authorList>
    </citation>
    <scope>NUCLEOTIDE SEQUENCE [LARGE SCALE GENOMIC DNA]</scope>
    <source>
        <strain evidence="5">51987-8</strain>
    </source>
</reference>
<organism evidence="5 6">
    <name type="scientific">Hypsizygus marmoreus</name>
    <name type="common">White beech mushroom</name>
    <name type="synonym">Agaricus marmoreus</name>
    <dbReference type="NCBI Taxonomy" id="39966"/>
    <lineage>
        <taxon>Eukaryota</taxon>
        <taxon>Fungi</taxon>
        <taxon>Dikarya</taxon>
        <taxon>Basidiomycota</taxon>
        <taxon>Agaricomycotina</taxon>
        <taxon>Agaricomycetes</taxon>
        <taxon>Agaricomycetidae</taxon>
        <taxon>Agaricales</taxon>
        <taxon>Tricholomatineae</taxon>
        <taxon>Lyophyllaceae</taxon>
        <taxon>Hypsizygus</taxon>
    </lineage>
</organism>
<feature type="domain" description="WSC" evidence="4">
    <location>
        <begin position="616"/>
        <end position="712"/>
    </location>
</feature>
<dbReference type="GO" id="GO:0051118">
    <property type="term" value="F:glucan endo-1,3-alpha-glucosidase activity"/>
    <property type="evidence" value="ECO:0007669"/>
    <property type="project" value="InterPro"/>
</dbReference>
<evidence type="ECO:0000259" key="4">
    <source>
        <dbReference type="PROSITE" id="PS51212"/>
    </source>
</evidence>